<accession>A0AC61RIT2</accession>
<evidence type="ECO:0000313" key="2">
    <source>
        <dbReference type="Proteomes" id="UP000306319"/>
    </source>
</evidence>
<name>A0AC61RIT2_9BACT</name>
<organism evidence="1 2">
    <name type="scientific">Lepagella muris</name>
    <dbReference type="NCBI Taxonomy" id="3032870"/>
    <lineage>
        <taxon>Bacteria</taxon>
        <taxon>Pseudomonadati</taxon>
        <taxon>Bacteroidota</taxon>
        <taxon>Bacteroidia</taxon>
        <taxon>Bacteroidales</taxon>
        <taxon>Muribaculaceae</taxon>
        <taxon>Lepagella</taxon>
    </lineage>
</organism>
<dbReference type="Proteomes" id="UP000306319">
    <property type="component" value="Unassembled WGS sequence"/>
</dbReference>
<gene>
    <name evidence="1" type="ORF">E5331_01015</name>
</gene>
<evidence type="ECO:0000313" key="1">
    <source>
        <dbReference type="EMBL" id="TGY80992.1"/>
    </source>
</evidence>
<keyword evidence="2" id="KW-1185">Reference proteome</keyword>
<sequence length="244" mass="28123">MKKKLYISLPISGRDLEDVKRRANTLKDSVESEEYTPVTPFDICPDSTLPYSELMGRDIAGLLECDAILFDYDWNESRGCRAEMAIAQIYNKRIFKIKDERMVEDADKRLFSIELNKHQLEALSNACECHSRNICGQLDVGLEDVIEAGIARTYTTATFDKRHEIRETARMKLYEVKSLVWDLGPGTNMGIHYDDKSDILFDIHQVIRHFLWKLRPEPKPTCCNCASPAYQWGKEPLITVKMLP</sequence>
<proteinExistence type="predicted"/>
<comment type="caution">
    <text evidence="1">The sequence shown here is derived from an EMBL/GenBank/DDBJ whole genome shotgun (WGS) entry which is preliminary data.</text>
</comment>
<reference evidence="1" key="1">
    <citation type="submission" date="2019-04" db="EMBL/GenBank/DDBJ databases">
        <title>Microbes associate with the intestines of laboratory mice.</title>
        <authorList>
            <person name="Navarre W."/>
            <person name="Wong E."/>
            <person name="Huang K."/>
            <person name="Tropini C."/>
            <person name="Ng K."/>
            <person name="Yu B."/>
        </authorList>
    </citation>
    <scope>NUCLEOTIDE SEQUENCE</scope>
    <source>
        <strain evidence="1">NM04_E33</strain>
    </source>
</reference>
<dbReference type="EMBL" id="SRYB01000001">
    <property type="protein sequence ID" value="TGY80992.1"/>
    <property type="molecule type" value="Genomic_DNA"/>
</dbReference>
<protein>
    <submittedName>
        <fullName evidence="1">DUF4406 domain-containing protein</fullName>
    </submittedName>
</protein>